<evidence type="ECO:0000256" key="3">
    <source>
        <dbReference type="ARBA" id="ARBA00022475"/>
    </source>
</evidence>
<dbReference type="InterPro" id="IPR050086">
    <property type="entry name" value="MetN_ABC_transporter-like"/>
</dbReference>
<evidence type="ECO:0000313" key="9">
    <source>
        <dbReference type="EMBL" id="RKF21427.1"/>
    </source>
</evidence>
<protein>
    <submittedName>
        <fullName evidence="9">Phosphonate ABC transporter ATP-binding protein</fullName>
    </submittedName>
</protein>
<keyword evidence="4" id="KW-0547">Nucleotide-binding</keyword>
<dbReference type="GO" id="GO:0015416">
    <property type="term" value="F:ABC-type phosphonate transporter activity"/>
    <property type="evidence" value="ECO:0007669"/>
    <property type="project" value="InterPro"/>
</dbReference>
<evidence type="ECO:0000259" key="8">
    <source>
        <dbReference type="PROSITE" id="PS50893"/>
    </source>
</evidence>
<dbReference type="PANTHER" id="PTHR43166">
    <property type="entry name" value="AMINO ACID IMPORT ATP-BINDING PROTEIN"/>
    <property type="match status" value="1"/>
</dbReference>
<dbReference type="EMBL" id="RAQO01000002">
    <property type="protein sequence ID" value="RKF21427.1"/>
    <property type="molecule type" value="Genomic_DNA"/>
</dbReference>
<evidence type="ECO:0000256" key="4">
    <source>
        <dbReference type="ARBA" id="ARBA00022741"/>
    </source>
</evidence>
<dbReference type="CDD" id="cd03256">
    <property type="entry name" value="ABC_PhnC_transporter"/>
    <property type="match status" value="1"/>
</dbReference>
<keyword evidence="5 9" id="KW-0067">ATP-binding</keyword>
<dbReference type="GO" id="GO:0016887">
    <property type="term" value="F:ATP hydrolysis activity"/>
    <property type="evidence" value="ECO:0007669"/>
    <property type="project" value="InterPro"/>
</dbReference>
<organism evidence="9 10">
    <name type="scientific">Alginatibacterium sediminis</name>
    <dbReference type="NCBI Taxonomy" id="2164068"/>
    <lineage>
        <taxon>Bacteria</taxon>
        <taxon>Pseudomonadati</taxon>
        <taxon>Pseudomonadota</taxon>
        <taxon>Gammaproteobacteria</taxon>
        <taxon>Alteromonadales</taxon>
        <taxon>Alteromonadaceae</taxon>
        <taxon>Alginatibacterium</taxon>
    </lineage>
</organism>
<keyword evidence="6" id="KW-1278">Translocase</keyword>
<reference evidence="9 10" key="1">
    <citation type="submission" date="2018-09" db="EMBL/GenBank/DDBJ databases">
        <authorList>
            <person name="Wang Z."/>
        </authorList>
    </citation>
    <scope>NUCLEOTIDE SEQUENCE [LARGE SCALE GENOMIC DNA]</scope>
    <source>
        <strain evidence="9 10">ALS 81</strain>
    </source>
</reference>
<dbReference type="PROSITE" id="PS00211">
    <property type="entry name" value="ABC_TRANSPORTER_1"/>
    <property type="match status" value="1"/>
</dbReference>
<dbReference type="NCBIfam" id="NF007438">
    <property type="entry name" value="PRK09984.1"/>
    <property type="match status" value="1"/>
</dbReference>
<comment type="caution">
    <text evidence="9">The sequence shown here is derived from an EMBL/GenBank/DDBJ whole genome shotgun (WGS) entry which is preliminary data.</text>
</comment>
<comment type="subcellular location">
    <subcellularLocation>
        <location evidence="1">Cell inner membrane</location>
        <topology evidence="1">Peripheral membrane protein</topology>
    </subcellularLocation>
</comment>
<dbReference type="AlphaFoldDB" id="A0A420EL43"/>
<dbReference type="InterPro" id="IPR003439">
    <property type="entry name" value="ABC_transporter-like_ATP-bd"/>
</dbReference>
<evidence type="ECO:0000256" key="2">
    <source>
        <dbReference type="ARBA" id="ARBA00022448"/>
    </source>
</evidence>
<evidence type="ECO:0000256" key="7">
    <source>
        <dbReference type="ARBA" id="ARBA00023136"/>
    </source>
</evidence>
<dbReference type="SUPFAM" id="SSF52540">
    <property type="entry name" value="P-loop containing nucleoside triphosphate hydrolases"/>
    <property type="match status" value="1"/>
</dbReference>
<evidence type="ECO:0000313" key="10">
    <source>
        <dbReference type="Proteomes" id="UP000286482"/>
    </source>
</evidence>
<proteinExistence type="predicted"/>
<evidence type="ECO:0000256" key="1">
    <source>
        <dbReference type="ARBA" id="ARBA00004417"/>
    </source>
</evidence>
<dbReference type="InterPro" id="IPR003593">
    <property type="entry name" value="AAA+_ATPase"/>
</dbReference>
<dbReference type="InterPro" id="IPR012693">
    <property type="entry name" value="ABC_transpr_PhnC"/>
</dbReference>
<keyword evidence="10" id="KW-1185">Reference proteome</keyword>
<dbReference type="InterPro" id="IPR027417">
    <property type="entry name" value="P-loop_NTPase"/>
</dbReference>
<sequence>MTSTVIEVRKLAKHFGDTCALANIDLDVKQGEMLGLLGPSGSGKSTLLRHLNGLVRADKNSKSSIKTLGNDVQINGKFSRSVRTSRSQTGYIFQQHNLVSRLSVLQNVLIGALSSTPKWRSLSGNFTTLQKSKALQALDKVGLKQFAKQRVSTLSGGQQQRVAIARALMQDSKLILADEPIASLDPEASRTVMELLRSINKELGIAVVVTLHQVEFALEYCPRIVALKDGEIYFDGPSHDLNQSKIDQLYGATQRKAAEALPNLSPSLWPQLA</sequence>
<feature type="domain" description="ABC transporter" evidence="8">
    <location>
        <begin position="6"/>
        <end position="254"/>
    </location>
</feature>
<dbReference type="PANTHER" id="PTHR43166:SF6">
    <property type="entry name" value="PHOSPHONATES IMPORT ATP-BINDING PROTEIN PHNC"/>
    <property type="match status" value="1"/>
</dbReference>
<evidence type="ECO:0000256" key="5">
    <source>
        <dbReference type="ARBA" id="ARBA00022840"/>
    </source>
</evidence>
<accession>A0A420EL43</accession>
<dbReference type="Gene3D" id="3.40.50.300">
    <property type="entry name" value="P-loop containing nucleotide triphosphate hydrolases"/>
    <property type="match status" value="1"/>
</dbReference>
<dbReference type="OrthoDB" id="9802264at2"/>
<keyword evidence="2" id="KW-0813">Transport</keyword>
<keyword evidence="7" id="KW-0472">Membrane</keyword>
<dbReference type="PROSITE" id="PS50893">
    <property type="entry name" value="ABC_TRANSPORTER_2"/>
    <property type="match status" value="1"/>
</dbReference>
<dbReference type="SMART" id="SM00382">
    <property type="entry name" value="AAA"/>
    <property type="match status" value="1"/>
</dbReference>
<name>A0A420EL43_9ALTE</name>
<dbReference type="Pfam" id="PF00005">
    <property type="entry name" value="ABC_tran"/>
    <property type="match status" value="1"/>
</dbReference>
<dbReference type="NCBIfam" id="TIGR02315">
    <property type="entry name" value="ABC_phnC"/>
    <property type="match status" value="1"/>
</dbReference>
<dbReference type="GO" id="GO:0005886">
    <property type="term" value="C:plasma membrane"/>
    <property type="evidence" value="ECO:0007669"/>
    <property type="project" value="UniProtKB-SubCell"/>
</dbReference>
<gene>
    <name evidence="9" type="ORF">DBZ36_01905</name>
</gene>
<evidence type="ECO:0000256" key="6">
    <source>
        <dbReference type="ARBA" id="ARBA00022967"/>
    </source>
</evidence>
<dbReference type="GO" id="GO:0005524">
    <property type="term" value="F:ATP binding"/>
    <property type="evidence" value="ECO:0007669"/>
    <property type="project" value="UniProtKB-KW"/>
</dbReference>
<dbReference type="RefSeq" id="WP_120353230.1">
    <property type="nucleotide sequence ID" value="NZ_RAQO01000002.1"/>
</dbReference>
<dbReference type="InterPro" id="IPR017871">
    <property type="entry name" value="ABC_transporter-like_CS"/>
</dbReference>
<keyword evidence="3" id="KW-1003">Cell membrane</keyword>
<dbReference type="Proteomes" id="UP000286482">
    <property type="component" value="Unassembled WGS sequence"/>
</dbReference>